<comment type="caution">
    <text evidence="2">The sequence shown here is derived from an EMBL/GenBank/DDBJ whole genome shotgun (WGS) entry which is preliminary data.</text>
</comment>
<dbReference type="Proteomes" id="UP000682733">
    <property type="component" value="Unassembled WGS sequence"/>
</dbReference>
<proteinExistence type="predicted"/>
<dbReference type="Proteomes" id="UP000677228">
    <property type="component" value="Unassembled WGS sequence"/>
</dbReference>
<protein>
    <submittedName>
        <fullName evidence="2">Uncharacterized protein</fullName>
    </submittedName>
</protein>
<gene>
    <name evidence="2" type="ORF">OVA965_LOCUS46261</name>
    <name evidence="3" type="ORF">TMI583_LOCUS21402</name>
</gene>
<dbReference type="EMBL" id="CAJNOK010085432">
    <property type="protein sequence ID" value="CAF1687798.1"/>
    <property type="molecule type" value="Genomic_DNA"/>
</dbReference>
<dbReference type="EMBL" id="CAJOBA010024071">
    <property type="protein sequence ID" value="CAF3924829.1"/>
    <property type="molecule type" value="Genomic_DNA"/>
</dbReference>
<evidence type="ECO:0000313" key="4">
    <source>
        <dbReference type="Proteomes" id="UP000677228"/>
    </source>
</evidence>
<feature type="non-terminal residue" evidence="2">
    <location>
        <position position="79"/>
    </location>
</feature>
<reference evidence="2" key="1">
    <citation type="submission" date="2021-02" db="EMBL/GenBank/DDBJ databases">
        <authorList>
            <person name="Nowell W R."/>
        </authorList>
    </citation>
    <scope>NUCLEOTIDE SEQUENCE</scope>
</reference>
<dbReference type="AlphaFoldDB" id="A0A8S2GCC4"/>
<evidence type="ECO:0000256" key="1">
    <source>
        <dbReference type="SAM" id="MobiDB-lite"/>
    </source>
</evidence>
<evidence type="ECO:0000313" key="3">
    <source>
        <dbReference type="EMBL" id="CAF3924829.1"/>
    </source>
</evidence>
<sequence>MDARAAGKTQTVAHARTGGRETVPCSKPWRSGPTMRSFPVGKTKWRVGSLPPTHHALAGMDARAAGKTQTVAHARTGGR</sequence>
<name>A0A8S2GCC4_9BILA</name>
<accession>A0A8S2GCC4</accession>
<feature type="region of interest" description="Disordered" evidence="1">
    <location>
        <begin position="1"/>
        <end position="46"/>
    </location>
</feature>
<organism evidence="2 4">
    <name type="scientific">Didymodactylos carnosus</name>
    <dbReference type="NCBI Taxonomy" id="1234261"/>
    <lineage>
        <taxon>Eukaryota</taxon>
        <taxon>Metazoa</taxon>
        <taxon>Spiralia</taxon>
        <taxon>Gnathifera</taxon>
        <taxon>Rotifera</taxon>
        <taxon>Eurotatoria</taxon>
        <taxon>Bdelloidea</taxon>
        <taxon>Philodinida</taxon>
        <taxon>Philodinidae</taxon>
        <taxon>Didymodactylos</taxon>
    </lineage>
</organism>
<evidence type="ECO:0000313" key="2">
    <source>
        <dbReference type="EMBL" id="CAF1687798.1"/>
    </source>
</evidence>